<proteinExistence type="predicted"/>
<accession>A0A1Y2JJB7</accession>
<gene>
    <name evidence="1" type="ORF">BSZ19_27390</name>
</gene>
<name>A0A1Y2JJB7_BRAJP</name>
<dbReference type="EMBL" id="NAFL01000265">
    <property type="protein sequence ID" value="OSJ29572.1"/>
    <property type="molecule type" value="Genomic_DNA"/>
</dbReference>
<sequence>MKHTWYVTFEVPPDGTLLRRRHPRLTKTFETEAEAKDFARTKFNEGLVVTAGTMIPHLPRTSIPSPKIPAWLEADQVNESSGPTKK</sequence>
<dbReference type="Proteomes" id="UP000193335">
    <property type="component" value="Unassembled WGS sequence"/>
</dbReference>
<dbReference type="AlphaFoldDB" id="A0A1Y2JJB7"/>
<protein>
    <submittedName>
        <fullName evidence="1">Uncharacterized protein</fullName>
    </submittedName>
</protein>
<evidence type="ECO:0000313" key="1">
    <source>
        <dbReference type="EMBL" id="OSJ29572.1"/>
    </source>
</evidence>
<reference evidence="1 2" key="1">
    <citation type="submission" date="2017-03" db="EMBL/GenBank/DDBJ databases">
        <title>Whole genome sequences of fourteen strains of Bradyrhizobium canariense and one strain of Bradyrhizobium japonicum isolated from Lupinus (Papilionoideae: Genisteae) species in Algeria.</title>
        <authorList>
            <person name="Crovadore J."/>
            <person name="Chekireb D."/>
            <person name="Brachmann A."/>
            <person name="Chablais R."/>
            <person name="Cochard B."/>
            <person name="Lefort F."/>
        </authorList>
    </citation>
    <scope>NUCLEOTIDE SEQUENCE [LARGE SCALE GENOMIC DNA]</scope>
    <source>
        <strain evidence="1 2">UBMA197</strain>
    </source>
</reference>
<evidence type="ECO:0000313" key="2">
    <source>
        <dbReference type="Proteomes" id="UP000193335"/>
    </source>
</evidence>
<organism evidence="1 2">
    <name type="scientific">Bradyrhizobium japonicum</name>
    <dbReference type="NCBI Taxonomy" id="375"/>
    <lineage>
        <taxon>Bacteria</taxon>
        <taxon>Pseudomonadati</taxon>
        <taxon>Pseudomonadota</taxon>
        <taxon>Alphaproteobacteria</taxon>
        <taxon>Hyphomicrobiales</taxon>
        <taxon>Nitrobacteraceae</taxon>
        <taxon>Bradyrhizobium</taxon>
    </lineage>
</organism>
<comment type="caution">
    <text evidence="1">The sequence shown here is derived from an EMBL/GenBank/DDBJ whole genome shotgun (WGS) entry which is preliminary data.</text>
</comment>